<name>A0A239SP47_9STRE</name>
<dbReference type="KEGG" id="smen:SAMEA4412692_0319"/>
<dbReference type="STRING" id="1123308.GCA_000380085_01342"/>
<dbReference type="PANTHER" id="PTHR32440">
    <property type="entry name" value="PHOSPHATASE DCR2-RELATED-RELATED"/>
    <property type="match status" value="1"/>
</dbReference>
<dbReference type="SUPFAM" id="SSF56300">
    <property type="entry name" value="Metallo-dependent phosphatases"/>
    <property type="match status" value="1"/>
</dbReference>
<dbReference type="GO" id="GO:0016788">
    <property type="term" value="F:hydrolase activity, acting on ester bonds"/>
    <property type="evidence" value="ECO:0007669"/>
    <property type="project" value="TreeGrafter"/>
</dbReference>
<organism evidence="2 3">
    <name type="scientific">Streptococcus merionis</name>
    <dbReference type="NCBI Taxonomy" id="400065"/>
    <lineage>
        <taxon>Bacteria</taxon>
        <taxon>Bacillati</taxon>
        <taxon>Bacillota</taxon>
        <taxon>Bacilli</taxon>
        <taxon>Lactobacillales</taxon>
        <taxon>Streptococcaceae</taxon>
        <taxon>Streptococcus</taxon>
    </lineage>
</organism>
<dbReference type="OrthoDB" id="9816081at2"/>
<accession>A0A239SP47</accession>
<dbReference type="InterPro" id="IPR029052">
    <property type="entry name" value="Metallo-depent_PP-like"/>
</dbReference>
<feature type="domain" description="Calcineurin-like phosphoesterase" evidence="1">
    <location>
        <begin position="13"/>
        <end position="199"/>
    </location>
</feature>
<reference evidence="2 3" key="1">
    <citation type="submission" date="2017-06" db="EMBL/GenBank/DDBJ databases">
        <authorList>
            <consortium name="Pathogen Informatics"/>
        </authorList>
    </citation>
    <scope>NUCLEOTIDE SEQUENCE [LARGE SCALE GENOMIC DNA]</scope>
    <source>
        <strain evidence="2 3">NCTC13788</strain>
    </source>
</reference>
<dbReference type="Gene3D" id="3.60.21.10">
    <property type="match status" value="1"/>
</dbReference>
<evidence type="ECO:0000313" key="2">
    <source>
        <dbReference type="EMBL" id="SNU86648.1"/>
    </source>
</evidence>
<dbReference type="AlphaFoldDB" id="A0A239SP47"/>
<dbReference type="PANTHER" id="PTHR32440:SF11">
    <property type="entry name" value="METALLOPHOSPHOESTERASE DOMAIN-CONTAINING PROTEIN"/>
    <property type="match status" value="1"/>
</dbReference>
<dbReference type="Proteomes" id="UP000215185">
    <property type="component" value="Chromosome 1"/>
</dbReference>
<gene>
    <name evidence="2" type="ORF">SAMEA4412692_00319</name>
</gene>
<dbReference type="Pfam" id="PF00149">
    <property type="entry name" value="Metallophos"/>
    <property type="match status" value="1"/>
</dbReference>
<dbReference type="RefSeq" id="WP_018373892.1">
    <property type="nucleotide sequence ID" value="NZ_LT906439.1"/>
</dbReference>
<dbReference type="eggNOG" id="COG1409">
    <property type="taxonomic scope" value="Bacteria"/>
</dbReference>
<protein>
    <submittedName>
        <fullName evidence="2">Calcineurin-like phosphoesterase</fullName>
    </submittedName>
</protein>
<dbReference type="EMBL" id="LT906439">
    <property type="protein sequence ID" value="SNU86648.1"/>
    <property type="molecule type" value="Genomic_DNA"/>
</dbReference>
<sequence>MKLRYNESHQFYIMQVTDTHLGTYPFQENDKKTLHKLQKAVEGLKPDLIVFTGDIIYSLKKHFAENPLKSFEAFIHFVNRLETPYVVTFGNHDAEPESGIGRAQLWQIYQEKCLYKPLIMGEHLFEDRYSYLVPIYDTTGQIIHQMCFVIDSGDYSGTNHSYYAWVAPEQIDWFKEAVRKYSIPDKKYQHLMFQHIPIPEYWLASLDIQSGEFSEDIGENLSWSTGQTATIPFKNFVASPEVNSGLFYQMLMSQSIWGMFVGHDHDNNFDGVYKNIHLIYGQSSGYNTYGTLPKGVRMIYLNEIDGCIETQTVQYDC</sequence>
<keyword evidence="3" id="KW-1185">Reference proteome</keyword>
<evidence type="ECO:0000259" key="1">
    <source>
        <dbReference type="Pfam" id="PF00149"/>
    </source>
</evidence>
<evidence type="ECO:0000313" key="3">
    <source>
        <dbReference type="Proteomes" id="UP000215185"/>
    </source>
</evidence>
<proteinExistence type="predicted"/>
<dbReference type="GO" id="GO:0005737">
    <property type="term" value="C:cytoplasm"/>
    <property type="evidence" value="ECO:0007669"/>
    <property type="project" value="TreeGrafter"/>
</dbReference>
<dbReference type="InterPro" id="IPR004843">
    <property type="entry name" value="Calcineurin-like_PHP"/>
</dbReference>